<dbReference type="AlphaFoldDB" id="A0A3M4KZM4"/>
<evidence type="ECO:0000313" key="2">
    <source>
        <dbReference type="Proteomes" id="UP000273140"/>
    </source>
</evidence>
<protein>
    <submittedName>
        <fullName evidence="1">Uncharacterized protein</fullName>
    </submittedName>
</protein>
<comment type="caution">
    <text evidence="1">The sequence shown here is derived from an EMBL/GenBank/DDBJ whole genome shotgun (WGS) entry which is preliminary data.</text>
</comment>
<proteinExistence type="predicted"/>
<accession>A0A3M4KZM4</accession>
<dbReference type="EMBL" id="RBRB01000140">
    <property type="protein sequence ID" value="RMQ34613.1"/>
    <property type="molecule type" value="Genomic_DNA"/>
</dbReference>
<sequence>MSASKSPQVRLSFQWQTPHSKECYVAICEAVELGYNTNDAILAALPQFSVNRLVLGLDKLLAAGMAHLNMSTLSIDTDMRIVEALAAGQALELPLEAEQLQRNDPLLCKILQGIGVQNPSGALSLLRPKVEVI</sequence>
<evidence type="ECO:0000313" key="1">
    <source>
        <dbReference type="EMBL" id="RMQ34613.1"/>
    </source>
</evidence>
<organism evidence="1 2">
    <name type="scientific">Pseudomonas syringae pv. actinidiae</name>
    <dbReference type="NCBI Taxonomy" id="103796"/>
    <lineage>
        <taxon>Bacteria</taxon>
        <taxon>Pseudomonadati</taxon>
        <taxon>Pseudomonadota</taxon>
        <taxon>Gammaproteobacteria</taxon>
        <taxon>Pseudomonadales</taxon>
        <taxon>Pseudomonadaceae</taxon>
        <taxon>Pseudomonas</taxon>
        <taxon>Pseudomonas syringae</taxon>
    </lineage>
</organism>
<name>A0A3M4KZM4_PSESF</name>
<dbReference type="RefSeq" id="WP_017702901.1">
    <property type="nucleotide sequence ID" value="NZ_RBRB01000140.1"/>
</dbReference>
<reference evidence="1 2" key="1">
    <citation type="submission" date="2018-08" db="EMBL/GenBank/DDBJ databases">
        <title>Recombination of ecologically and evolutionarily significant loci maintains genetic cohesion in the Pseudomonas syringae species complex.</title>
        <authorList>
            <person name="Dillon M."/>
            <person name="Thakur S."/>
            <person name="Almeida R.N.D."/>
            <person name="Weir B.S."/>
            <person name="Guttman D.S."/>
        </authorList>
    </citation>
    <scope>NUCLEOTIDE SEQUENCE [LARGE SCALE GENOMIC DNA]</scope>
    <source>
        <strain evidence="1 2">ICMP 19074</strain>
    </source>
</reference>
<dbReference type="Proteomes" id="UP000273140">
    <property type="component" value="Unassembled WGS sequence"/>
</dbReference>
<gene>
    <name evidence="1" type="ORF">ALQ07_04173</name>
</gene>